<proteinExistence type="predicted"/>
<keyword evidence="1" id="KW-0812">Transmembrane</keyword>
<keyword evidence="3" id="KW-1185">Reference proteome</keyword>
<gene>
    <name evidence="2" type="ORF">DES38_101278</name>
</gene>
<feature type="transmembrane region" description="Helical" evidence="1">
    <location>
        <begin position="62"/>
        <end position="83"/>
    </location>
</feature>
<feature type="transmembrane region" description="Helical" evidence="1">
    <location>
        <begin position="7"/>
        <end position="26"/>
    </location>
</feature>
<evidence type="ECO:0000313" key="3">
    <source>
        <dbReference type="Proteomes" id="UP000247922"/>
    </source>
</evidence>
<dbReference type="AlphaFoldDB" id="A0A2V3WVS4"/>
<dbReference type="Proteomes" id="UP000247922">
    <property type="component" value="Unassembled WGS sequence"/>
</dbReference>
<accession>A0A2V3WVS4</accession>
<evidence type="ECO:0000256" key="1">
    <source>
        <dbReference type="SAM" id="Phobius"/>
    </source>
</evidence>
<sequence length="164" mass="18880">MRKKRITISWIASFIALLSISEFYFAPTYNNWKFMPSVLWIWPLLLLGLFCAIRIPKEGRGFYKYVSILIPSLLAITLMLPTLQALVSGKEKVMTTTSPDGSYTVDIYQRDNPKVLMAERNGPLWFRQELHVDRNPDGVIVQWITSSQLQINQSIVDIKKTGEQ</sequence>
<keyword evidence="1" id="KW-0472">Membrane</keyword>
<comment type="caution">
    <text evidence="2">The sequence shown here is derived from an EMBL/GenBank/DDBJ whole genome shotgun (WGS) entry which is preliminary data.</text>
</comment>
<feature type="transmembrane region" description="Helical" evidence="1">
    <location>
        <begin position="38"/>
        <end position="55"/>
    </location>
</feature>
<keyword evidence="1" id="KW-1133">Transmembrane helix</keyword>
<name>A0A2V3WVS4_9BACI</name>
<organism evidence="2 3">
    <name type="scientific">Streptohalobacillus salinus</name>
    <dbReference type="NCBI Taxonomy" id="621096"/>
    <lineage>
        <taxon>Bacteria</taxon>
        <taxon>Bacillati</taxon>
        <taxon>Bacillota</taxon>
        <taxon>Bacilli</taxon>
        <taxon>Bacillales</taxon>
        <taxon>Bacillaceae</taxon>
        <taxon>Streptohalobacillus</taxon>
    </lineage>
</organism>
<dbReference type="EMBL" id="QJJR01000001">
    <property type="protein sequence ID" value="PXW93192.1"/>
    <property type="molecule type" value="Genomic_DNA"/>
</dbReference>
<protein>
    <submittedName>
        <fullName evidence="2">Uncharacterized protein</fullName>
    </submittedName>
</protein>
<evidence type="ECO:0000313" key="2">
    <source>
        <dbReference type="EMBL" id="PXW93192.1"/>
    </source>
</evidence>
<reference evidence="2 3" key="1">
    <citation type="submission" date="2018-05" db="EMBL/GenBank/DDBJ databases">
        <title>Genomic Encyclopedia of Type Strains, Phase IV (KMG-IV): sequencing the most valuable type-strain genomes for metagenomic binning, comparative biology and taxonomic classification.</title>
        <authorList>
            <person name="Goeker M."/>
        </authorList>
    </citation>
    <scope>NUCLEOTIDE SEQUENCE [LARGE SCALE GENOMIC DNA]</scope>
    <source>
        <strain evidence="2 3">DSM 22440</strain>
    </source>
</reference>